<gene>
    <name evidence="3" type="ORF">ACFFUR_10135</name>
</gene>
<evidence type="ECO:0000256" key="2">
    <source>
        <dbReference type="SAM" id="MobiDB-lite"/>
    </source>
</evidence>
<organism evidence="3 4">
    <name type="scientific">Echinicola jeungdonensis</name>
    <dbReference type="NCBI Taxonomy" id="709343"/>
    <lineage>
        <taxon>Bacteria</taxon>
        <taxon>Pseudomonadati</taxon>
        <taxon>Bacteroidota</taxon>
        <taxon>Cytophagia</taxon>
        <taxon>Cytophagales</taxon>
        <taxon>Cyclobacteriaceae</taxon>
        <taxon>Echinicola</taxon>
    </lineage>
</organism>
<dbReference type="Gene3D" id="1.25.40.10">
    <property type="entry name" value="Tetratricopeptide repeat domain"/>
    <property type="match status" value="1"/>
</dbReference>
<dbReference type="SMART" id="SM00028">
    <property type="entry name" value="TPR"/>
    <property type="match status" value="2"/>
</dbReference>
<feature type="repeat" description="TPR" evidence="1">
    <location>
        <begin position="96"/>
        <end position="129"/>
    </location>
</feature>
<evidence type="ECO:0000256" key="1">
    <source>
        <dbReference type="PROSITE-ProRule" id="PRU00339"/>
    </source>
</evidence>
<evidence type="ECO:0008006" key="5">
    <source>
        <dbReference type="Google" id="ProtNLM"/>
    </source>
</evidence>
<dbReference type="InterPro" id="IPR019734">
    <property type="entry name" value="TPR_rpt"/>
</dbReference>
<dbReference type="RefSeq" id="WP_290249587.1">
    <property type="nucleotide sequence ID" value="NZ_JAUFQT010000002.1"/>
</dbReference>
<feature type="region of interest" description="Disordered" evidence="2">
    <location>
        <begin position="147"/>
        <end position="168"/>
    </location>
</feature>
<reference evidence="3 4" key="1">
    <citation type="submission" date="2024-09" db="EMBL/GenBank/DDBJ databases">
        <authorList>
            <person name="Sun Q."/>
            <person name="Mori K."/>
        </authorList>
    </citation>
    <scope>NUCLEOTIDE SEQUENCE [LARGE SCALE GENOMIC DNA]</scope>
    <source>
        <strain evidence="3 4">CECT 7682</strain>
    </source>
</reference>
<dbReference type="PROSITE" id="PS50005">
    <property type="entry name" value="TPR"/>
    <property type="match status" value="1"/>
</dbReference>
<dbReference type="Proteomes" id="UP001589654">
    <property type="component" value="Unassembled WGS sequence"/>
</dbReference>
<protein>
    <recommendedName>
        <fullName evidence="5">Tetratricopeptide repeat protein</fullName>
    </recommendedName>
</protein>
<sequence>MGFINKNILILLLLIPSSWKEISEKNEAIEKAAAHYAEEDYEAAVRDHLALINDYGIHTEKANFDLALSYQLNGQEEDAQQKYSELAGASQNTIASAAINQKGVLLGNQKKHKEALEAFKLALIKNPSNEEARYNYELLARWLEKNEDQQKDENEDSKDKKEPSNYAKRMKAKADELVDQFKFNEALDVMNSALEIDETVSQYQEFIKNLSDINEINEN</sequence>
<accession>A0ABV5J6N1</accession>
<feature type="compositionally biased region" description="Basic and acidic residues" evidence="2">
    <location>
        <begin position="147"/>
        <end position="163"/>
    </location>
</feature>
<comment type="caution">
    <text evidence="3">The sequence shown here is derived from an EMBL/GenBank/DDBJ whole genome shotgun (WGS) entry which is preliminary data.</text>
</comment>
<keyword evidence="4" id="KW-1185">Reference proteome</keyword>
<proteinExistence type="predicted"/>
<keyword evidence="1" id="KW-0802">TPR repeat</keyword>
<dbReference type="InterPro" id="IPR011990">
    <property type="entry name" value="TPR-like_helical_dom_sf"/>
</dbReference>
<evidence type="ECO:0000313" key="4">
    <source>
        <dbReference type="Proteomes" id="UP001589654"/>
    </source>
</evidence>
<evidence type="ECO:0000313" key="3">
    <source>
        <dbReference type="EMBL" id="MFB9212167.1"/>
    </source>
</evidence>
<name>A0ABV5J6N1_9BACT</name>
<dbReference type="SUPFAM" id="SSF48452">
    <property type="entry name" value="TPR-like"/>
    <property type="match status" value="1"/>
</dbReference>
<dbReference type="EMBL" id="JBHMEW010000058">
    <property type="protein sequence ID" value="MFB9212167.1"/>
    <property type="molecule type" value="Genomic_DNA"/>
</dbReference>